<protein>
    <submittedName>
        <fullName evidence="3">G5 domain-containing protein</fullName>
    </submittedName>
</protein>
<keyword evidence="1" id="KW-0732">Signal</keyword>
<evidence type="ECO:0000313" key="4">
    <source>
        <dbReference type="Proteomes" id="UP001243623"/>
    </source>
</evidence>
<dbReference type="Pfam" id="PF03990">
    <property type="entry name" value="DUF348"/>
    <property type="match status" value="2"/>
</dbReference>
<evidence type="ECO:0000313" key="3">
    <source>
        <dbReference type="EMBL" id="WIW70923.1"/>
    </source>
</evidence>
<gene>
    <name evidence="3" type="ORF">P3F81_00955</name>
</gene>
<feature type="domain" description="G5" evidence="2">
    <location>
        <begin position="141"/>
        <end position="221"/>
    </location>
</feature>
<proteinExistence type="predicted"/>
<sequence>MSKKERFLYKKNSFISVLLLVVLLTTGFIYGQKDVQIDADGKMIKVSTLRSDPSQILKQAGVILGPNDEYRLSTQTLEKNTTIFVYRAVPVTVTYKGTSTSYMTGKPTVGELLAELGIAADTTKSVPQVDSKITENLEINVVDVTEKIIEREEQISYEVIRQPDPTMETGNEEVITEGENGEKLVTVKIEYHDGQQASETVTNEKIIKPAKSEIVKVGTRDTIDTSRGTMRFRKVAHMEATAYLPTDGNGAGITATGMAARRGIVAVDPKVIPLGTRLYIPGYGMALAADTGGAIQGNIIDLCVEDYGEAMQFGRRTVKVYILD</sequence>
<accession>A0A9Y2ESH6</accession>
<dbReference type="InterPro" id="IPR051933">
    <property type="entry name" value="Resuscitation_pf_RpfB"/>
</dbReference>
<dbReference type="GO" id="GO:0009254">
    <property type="term" value="P:peptidoglycan turnover"/>
    <property type="evidence" value="ECO:0007669"/>
    <property type="project" value="InterPro"/>
</dbReference>
<dbReference type="EMBL" id="CP120678">
    <property type="protein sequence ID" value="WIW70923.1"/>
    <property type="molecule type" value="Genomic_DNA"/>
</dbReference>
<dbReference type="Pfam" id="PF07501">
    <property type="entry name" value="G5"/>
    <property type="match status" value="1"/>
</dbReference>
<dbReference type="PROSITE" id="PS51109">
    <property type="entry name" value="G5"/>
    <property type="match status" value="1"/>
</dbReference>
<dbReference type="Gene3D" id="2.40.40.10">
    <property type="entry name" value="RlpA-like domain"/>
    <property type="match status" value="1"/>
</dbReference>
<dbReference type="PANTHER" id="PTHR39160">
    <property type="entry name" value="CELL WALL-BINDING PROTEIN YOCH"/>
    <property type="match status" value="1"/>
</dbReference>
<dbReference type="InterPro" id="IPR011098">
    <property type="entry name" value="G5_dom"/>
</dbReference>
<dbReference type="Gene3D" id="2.20.230.10">
    <property type="entry name" value="Resuscitation-promoting factor rpfb"/>
    <property type="match status" value="1"/>
</dbReference>
<dbReference type="RefSeq" id="WP_309320538.1">
    <property type="nucleotide sequence ID" value="NZ_CP120678.1"/>
</dbReference>
<name>A0A9Y2ESH6_9FIRM</name>
<dbReference type="Pfam" id="PF06725">
    <property type="entry name" value="3D"/>
    <property type="match status" value="1"/>
</dbReference>
<dbReference type="InterPro" id="IPR036908">
    <property type="entry name" value="RlpA-like_sf"/>
</dbReference>
<dbReference type="Proteomes" id="UP001243623">
    <property type="component" value="Chromosome"/>
</dbReference>
<dbReference type="InterPro" id="IPR007137">
    <property type="entry name" value="DUF348"/>
</dbReference>
<dbReference type="KEGG" id="sgbi:P3F81_00955"/>
<dbReference type="InterPro" id="IPR010611">
    <property type="entry name" value="3D_dom"/>
</dbReference>
<dbReference type="GO" id="GO:0004553">
    <property type="term" value="F:hydrolase activity, hydrolyzing O-glycosyl compounds"/>
    <property type="evidence" value="ECO:0007669"/>
    <property type="project" value="InterPro"/>
</dbReference>
<evidence type="ECO:0000259" key="2">
    <source>
        <dbReference type="PROSITE" id="PS51109"/>
    </source>
</evidence>
<dbReference type="PANTHER" id="PTHR39160:SF4">
    <property type="entry name" value="RESUSCITATION-PROMOTING FACTOR RPFB"/>
    <property type="match status" value="1"/>
</dbReference>
<dbReference type="SUPFAM" id="SSF50685">
    <property type="entry name" value="Barwin-like endoglucanases"/>
    <property type="match status" value="1"/>
</dbReference>
<dbReference type="GO" id="GO:0019867">
    <property type="term" value="C:outer membrane"/>
    <property type="evidence" value="ECO:0007669"/>
    <property type="project" value="InterPro"/>
</dbReference>
<reference evidence="3" key="1">
    <citation type="submission" date="2023-03" db="EMBL/GenBank/DDBJ databases">
        <title>Selenobaculum gbiensis gen. nov. sp. nov., a new bacterium isolated from the gut microbiota of IBD patient.</title>
        <authorList>
            <person name="Yeo S."/>
            <person name="Park H."/>
            <person name="Huh C.S."/>
        </authorList>
    </citation>
    <scope>NUCLEOTIDE SEQUENCE</scope>
    <source>
        <strain evidence="3">ICN-92133</strain>
    </source>
</reference>
<keyword evidence="4" id="KW-1185">Reference proteome</keyword>
<evidence type="ECO:0000256" key="1">
    <source>
        <dbReference type="ARBA" id="ARBA00022729"/>
    </source>
</evidence>
<dbReference type="SMART" id="SM01208">
    <property type="entry name" value="G5"/>
    <property type="match status" value="1"/>
</dbReference>
<organism evidence="3 4">
    <name type="scientific">Selenobaculum gibii</name>
    <dbReference type="NCBI Taxonomy" id="3054208"/>
    <lineage>
        <taxon>Bacteria</taxon>
        <taxon>Bacillati</taxon>
        <taxon>Bacillota</taxon>
        <taxon>Negativicutes</taxon>
        <taxon>Selenomonadales</taxon>
        <taxon>Selenomonadaceae</taxon>
        <taxon>Selenobaculum</taxon>
    </lineage>
</organism>
<dbReference type="CDD" id="cd22786">
    <property type="entry name" value="DPBB_YuiC-like"/>
    <property type="match status" value="1"/>
</dbReference>
<dbReference type="AlphaFoldDB" id="A0A9Y2ESH6"/>